<reference evidence="2 3" key="1">
    <citation type="journal article" date="2018" name="PLoS Pathog.">
        <title>Evolution of structural diversity of trichothecenes, a family of toxins produced by plant pathogenic and entomopathogenic fungi.</title>
        <authorList>
            <person name="Proctor R.H."/>
            <person name="McCormick S.P."/>
            <person name="Kim H.S."/>
            <person name="Cardoza R.E."/>
            <person name="Stanley A.M."/>
            <person name="Lindo L."/>
            <person name="Kelly A."/>
            <person name="Brown D.W."/>
            <person name="Lee T."/>
            <person name="Vaughan M.M."/>
            <person name="Alexander N.J."/>
            <person name="Busman M."/>
            <person name="Gutierrez S."/>
        </authorList>
    </citation>
    <scope>NUCLEOTIDE SEQUENCE [LARGE SCALE GENOMIC DNA]</scope>
    <source>
        <strain evidence="2 3">NRRL 3299</strain>
    </source>
</reference>
<dbReference type="Proteomes" id="UP000266152">
    <property type="component" value="Unassembled WGS sequence"/>
</dbReference>
<dbReference type="AlphaFoldDB" id="A0A395SC79"/>
<keyword evidence="1" id="KW-0732">Signal</keyword>
<evidence type="ECO:0000313" key="2">
    <source>
        <dbReference type="EMBL" id="RGP69679.1"/>
    </source>
</evidence>
<name>A0A395SC79_FUSSP</name>
<dbReference type="EMBL" id="PXOF01000059">
    <property type="protein sequence ID" value="RGP69679.1"/>
    <property type="molecule type" value="Genomic_DNA"/>
</dbReference>
<evidence type="ECO:0008006" key="4">
    <source>
        <dbReference type="Google" id="ProtNLM"/>
    </source>
</evidence>
<feature type="signal peptide" evidence="1">
    <location>
        <begin position="1"/>
        <end position="20"/>
    </location>
</feature>
<proteinExistence type="predicted"/>
<comment type="caution">
    <text evidence="2">The sequence shown here is derived from an EMBL/GenBank/DDBJ whole genome shotgun (WGS) entry which is preliminary data.</text>
</comment>
<evidence type="ECO:0000256" key="1">
    <source>
        <dbReference type="SAM" id="SignalP"/>
    </source>
</evidence>
<keyword evidence="3" id="KW-1185">Reference proteome</keyword>
<gene>
    <name evidence="2" type="ORF">FSPOR_4491</name>
</gene>
<evidence type="ECO:0000313" key="3">
    <source>
        <dbReference type="Proteomes" id="UP000266152"/>
    </source>
</evidence>
<sequence length="184" mass="19803">MRASVIVKAALPALASYVAAADNSKPFSIYAYGPGVGGLQVFSSGDELYVGNFSRLDDSQAAPLQFTVSNDEWEASPNTTALPGDRHPTWSNRSLVVPGPSSSSRTVRLVNDTADADDYISSFMLYGSFLMVEEDGEMLSLWYRQSTDTDGVYTVGWNASTTAKSDEVVPLTLKKTAPSNPTQE</sequence>
<protein>
    <recommendedName>
        <fullName evidence="4">Cytochrome p450</fullName>
    </recommendedName>
</protein>
<organism evidence="2 3">
    <name type="scientific">Fusarium sporotrichioides</name>
    <dbReference type="NCBI Taxonomy" id="5514"/>
    <lineage>
        <taxon>Eukaryota</taxon>
        <taxon>Fungi</taxon>
        <taxon>Dikarya</taxon>
        <taxon>Ascomycota</taxon>
        <taxon>Pezizomycotina</taxon>
        <taxon>Sordariomycetes</taxon>
        <taxon>Hypocreomycetidae</taxon>
        <taxon>Hypocreales</taxon>
        <taxon>Nectriaceae</taxon>
        <taxon>Fusarium</taxon>
    </lineage>
</organism>
<feature type="chain" id="PRO_5017479722" description="Cytochrome p450" evidence="1">
    <location>
        <begin position="21"/>
        <end position="184"/>
    </location>
</feature>
<accession>A0A395SC79</accession>